<comment type="pathway">
    <text evidence="1">Carbohydrate acid metabolism.</text>
</comment>
<comment type="catalytic activity">
    <reaction evidence="8 9">
        <text>D-gluconate + ATP = 6-phospho-D-gluconate + ADP + H(+)</text>
        <dbReference type="Rhea" id="RHEA:19433"/>
        <dbReference type="ChEBI" id="CHEBI:15378"/>
        <dbReference type="ChEBI" id="CHEBI:18391"/>
        <dbReference type="ChEBI" id="CHEBI:30616"/>
        <dbReference type="ChEBI" id="CHEBI:58759"/>
        <dbReference type="ChEBI" id="CHEBI:456216"/>
        <dbReference type="EC" id="2.7.1.12"/>
    </reaction>
</comment>
<dbReference type="PANTHER" id="PTHR43442">
    <property type="entry name" value="GLUCONOKINASE-RELATED"/>
    <property type="match status" value="1"/>
</dbReference>
<evidence type="ECO:0000256" key="8">
    <source>
        <dbReference type="ARBA" id="ARBA00048090"/>
    </source>
</evidence>
<evidence type="ECO:0000256" key="2">
    <source>
        <dbReference type="ARBA" id="ARBA00008420"/>
    </source>
</evidence>
<sequence length="164" mass="17477">MSRCILVMGVSGTGKSTLGGALATRLGGRFVDADDHHSAANVAKMSAGQGLTDDDRWPWLAQVAAVSQPRANETVVLACSALKASYRDRLRDTIPGLAVVFIDGDADTLHARLSARSDHFMPPSQVALQLQTLEVPTPNELLCAVGLDDPTSQQVRTIERALSR</sequence>
<protein>
    <recommendedName>
        <fullName evidence="3 9">Gluconokinase</fullName>
        <ecNumber evidence="3 9">2.7.1.12</ecNumber>
    </recommendedName>
</protein>
<dbReference type="SUPFAM" id="SSF52540">
    <property type="entry name" value="P-loop containing nucleoside triphosphate hydrolases"/>
    <property type="match status" value="1"/>
</dbReference>
<keyword evidence="5 9" id="KW-0547">Nucleotide-binding</keyword>
<dbReference type="KEGG" id="llp:GH975_07790"/>
<dbReference type="InterPro" id="IPR006001">
    <property type="entry name" value="Therm_gnt_kin"/>
</dbReference>
<name>A0A5Q2QF59_9GAMM</name>
<reference evidence="10 11" key="1">
    <citation type="submission" date="2019-11" db="EMBL/GenBank/DDBJ databases">
        <authorList>
            <person name="Khan S.A."/>
            <person name="Jeon C.O."/>
            <person name="Chun B.H."/>
        </authorList>
    </citation>
    <scope>NUCLEOTIDE SEQUENCE [LARGE SCALE GENOMIC DNA]</scope>
    <source>
        <strain evidence="10 11">IMCC 1097</strain>
    </source>
</reference>
<dbReference type="EMBL" id="CP045871">
    <property type="protein sequence ID" value="QGG80480.1"/>
    <property type="molecule type" value="Genomic_DNA"/>
</dbReference>
<keyword evidence="7 9" id="KW-0067">ATP-binding</keyword>
<dbReference type="GO" id="GO:0005975">
    <property type="term" value="P:carbohydrate metabolic process"/>
    <property type="evidence" value="ECO:0007669"/>
    <property type="project" value="InterPro"/>
</dbReference>
<dbReference type="NCBIfam" id="TIGR01313">
    <property type="entry name" value="therm_gnt_kin"/>
    <property type="match status" value="1"/>
</dbReference>
<evidence type="ECO:0000256" key="3">
    <source>
        <dbReference type="ARBA" id="ARBA00012054"/>
    </source>
</evidence>
<evidence type="ECO:0000313" key="10">
    <source>
        <dbReference type="EMBL" id="QGG80480.1"/>
    </source>
</evidence>
<evidence type="ECO:0000256" key="6">
    <source>
        <dbReference type="ARBA" id="ARBA00022777"/>
    </source>
</evidence>
<evidence type="ECO:0000313" key="11">
    <source>
        <dbReference type="Proteomes" id="UP000388235"/>
    </source>
</evidence>
<dbReference type="Gene3D" id="3.40.50.300">
    <property type="entry name" value="P-loop containing nucleotide triphosphate hydrolases"/>
    <property type="match status" value="1"/>
</dbReference>
<organism evidence="10 11">
    <name type="scientific">Litorivicinus lipolyticus</name>
    <dbReference type="NCBI Taxonomy" id="418701"/>
    <lineage>
        <taxon>Bacteria</taxon>
        <taxon>Pseudomonadati</taxon>
        <taxon>Pseudomonadota</taxon>
        <taxon>Gammaproteobacteria</taxon>
        <taxon>Oceanospirillales</taxon>
        <taxon>Litorivicinaceae</taxon>
        <taxon>Litorivicinus</taxon>
    </lineage>
</organism>
<dbReference type="CDD" id="cd02021">
    <property type="entry name" value="GntK"/>
    <property type="match status" value="1"/>
</dbReference>
<accession>A0A5Q2QF59</accession>
<dbReference type="AlphaFoldDB" id="A0A5Q2QF59"/>
<dbReference type="GO" id="GO:0005524">
    <property type="term" value="F:ATP binding"/>
    <property type="evidence" value="ECO:0007669"/>
    <property type="project" value="UniProtKB-KW"/>
</dbReference>
<keyword evidence="4 9" id="KW-0808">Transferase</keyword>
<dbReference type="Proteomes" id="UP000388235">
    <property type="component" value="Chromosome"/>
</dbReference>
<dbReference type="Pfam" id="PF13671">
    <property type="entry name" value="AAA_33"/>
    <property type="match status" value="1"/>
</dbReference>
<evidence type="ECO:0000256" key="7">
    <source>
        <dbReference type="ARBA" id="ARBA00022840"/>
    </source>
</evidence>
<evidence type="ECO:0000256" key="1">
    <source>
        <dbReference type="ARBA" id="ARBA00004761"/>
    </source>
</evidence>
<dbReference type="InterPro" id="IPR027417">
    <property type="entry name" value="P-loop_NTPase"/>
</dbReference>
<dbReference type="GO" id="GO:0046316">
    <property type="term" value="F:gluconokinase activity"/>
    <property type="evidence" value="ECO:0007669"/>
    <property type="project" value="UniProtKB-EC"/>
</dbReference>
<evidence type="ECO:0000256" key="9">
    <source>
        <dbReference type="RuleBase" id="RU363066"/>
    </source>
</evidence>
<dbReference type="PANTHER" id="PTHR43442:SF3">
    <property type="entry name" value="GLUCONOKINASE-RELATED"/>
    <property type="match status" value="1"/>
</dbReference>
<dbReference type="RefSeq" id="WP_153713984.1">
    <property type="nucleotide sequence ID" value="NZ_CP045871.1"/>
</dbReference>
<evidence type="ECO:0000256" key="5">
    <source>
        <dbReference type="ARBA" id="ARBA00022741"/>
    </source>
</evidence>
<evidence type="ECO:0000256" key="4">
    <source>
        <dbReference type="ARBA" id="ARBA00022679"/>
    </source>
</evidence>
<dbReference type="OrthoDB" id="9795716at2"/>
<keyword evidence="11" id="KW-1185">Reference proteome</keyword>
<gene>
    <name evidence="10" type="ORF">GH975_07790</name>
</gene>
<proteinExistence type="inferred from homology"/>
<dbReference type="GO" id="GO:0005737">
    <property type="term" value="C:cytoplasm"/>
    <property type="evidence" value="ECO:0007669"/>
    <property type="project" value="TreeGrafter"/>
</dbReference>
<keyword evidence="6 9" id="KW-0418">Kinase</keyword>
<dbReference type="EC" id="2.7.1.12" evidence="3 9"/>
<comment type="similarity">
    <text evidence="2 9">Belongs to the gluconokinase GntK/GntV family.</text>
</comment>